<keyword evidence="3 6" id="KW-0812">Transmembrane</keyword>
<evidence type="ECO:0000256" key="5">
    <source>
        <dbReference type="ARBA" id="ARBA00023136"/>
    </source>
</evidence>
<evidence type="ECO:0000256" key="1">
    <source>
        <dbReference type="ARBA" id="ARBA00004141"/>
    </source>
</evidence>
<dbReference type="OrthoDB" id="5585746at2759"/>
<name>E4WST9_OIKDI</name>
<dbReference type="InParanoid" id="E4WST9"/>
<dbReference type="EMBL" id="FN653016">
    <property type="protein sequence ID" value="CBY06703.1"/>
    <property type="molecule type" value="Genomic_DNA"/>
</dbReference>
<evidence type="ECO:0000313" key="8">
    <source>
        <dbReference type="Proteomes" id="UP000001307"/>
    </source>
</evidence>
<dbReference type="GO" id="GO:0038023">
    <property type="term" value="F:signaling receptor activity"/>
    <property type="evidence" value="ECO:0007669"/>
    <property type="project" value="TreeGrafter"/>
</dbReference>
<gene>
    <name evidence="7" type="ORF">GSOID_T00005763001</name>
</gene>
<sequence>MTELLKDPEHVKSQEYFGLSNNWALVGIDDLPKWMISSRYLLGSMRPQLESFKLCYSSWFRLHTETGNIWSHFIGFIGFVVLFFVAVLFPLSMSIMENVLICLSVASATRDVLSHAKFAKFAFFAKILRNFAFASLRRASFRFA</sequence>
<organism evidence="7">
    <name type="scientific">Oikopleura dioica</name>
    <name type="common">Tunicate</name>
    <dbReference type="NCBI Taxonomy" id="34765"/>
    <lineage>
        <taxon>Eukaryota</taxon>
        <taxon>Metazoa</taxon>
        <taxon>Chordata</taxon>
        <taxon>Tunicata</taxon>
        <taxon>Appendicularia</taxon>
        <taxon>Copelata</taxon>
        <taxon>Oikopleuridae</taxon>
        <taxon>Oikopleura</taxon>
    </lineage>
</organism>
<evidence type="ECO:0000256" key="4">
    <source>
        <dbReference type="ARBA" id="ARBA00022989"/>
    </source>
</evidence>
<reference evidence="7" key="1">
    <citation type="journal article" date="2010" name="Science">
        <title>Plasticity of animal genome architecture unmasked by rapid evolution of a pelagic tunicate.</title>
        <authorList>
            <person name="Denoeud F."/>
            <person name="Henriet S."/>
            <person name="Mungpakdee S."/>
            <person name="Aury J.M."/>
            <person name="Da Silva C."/>
            <person name="Brinkmann H."/>
            <person name="Mikhaleva J."/>
            <person name="Olsen L.C."/>
            <person name="Jubin C."/>
            <person name="Canestro C."/>
            <person name="Bouquet J.M."/>
            <person name="Danks G."/>
            <person name="Poulain J."/>
            <person name="Campsteijn C."/>
            <person name="Adamski M."/>
            <person name="Cross I."/>
            <person name="Yadetie F."/>
            <person name="Muffato M."/>
            <person name="Louis A."/>
            <person name="Butcher S."/>
            <person name="Tsagkogeorga G."/>
            <person name="Konrad A."/>
            <person name="Singh S."/>
            <person name="Jensen M.F."/>
            <person name="Cong E.H."/>
            <person name="Eikeseth-Otteraa H."/>
            <person name="Noel B."/>
            <person name="Anthouard V."/>
            <person name="Porcel B.M."/>
            <person name="Kachouri-Lafond R."/>
            <person name="Nishino A."/>
            <person name="Ugolini M."/>
            <person name="Chourrout P."/>
            <person name="Nishida H."/>
            <person name="Aasland R."/>
            <person name="Huzurbazar S."/>
            <person name="Westhof E."/>
            <person name="Delsuc F."/>
            <person name="Lehrach H."/>
            <person name="Reinhardt R."/>
            <person name="Weissenbach J."/>
            <person name="Roy S.W."/>
            <person name="Artiguenave F."/>
            <person name="Postlethwait J.H."/>
            <person name="Manak J.R."/>
            <person name="Thompson E.M."/>
            <person name="Jaillon O."/>
            <person name="Du Pasquier L."/>
            <person name="Boudinot P."/>
            <person name="Liberles D.A."/>
            <person name="Volff J.N."/>
            <person name="Philippe H."/>
            <person name="Lenhard B."/>
            <person name="Roest Crollius H."/>
            <person name="Wincker P."/>
            <person name="Chourrout D."/>
        </authorList>
    </citation>
    <scope>NUCLEOTIDE SEQUENCE [LARGE SCALE GENOMIC DNA]</scope>
</reference>
<keyword evidence="5 6" id="KW-0472">Membrane</keyword>
<dbReference type="GO" id="GO:0016020">
    <property type="term" value="C:membrane"/>
    <property type="evidence" value="ECO:0007669"/>
    <property type="project" value="UniProtKB-SubCell"/>
</dbReference>
<keyword evidence="4 6" id="KW-1133">Transmembrane helix</keyword>
<dbReference type="InterPro" id="IPR004254">
    <property type="entry name" value="AdipoR/HlyIII-related"/>
</dbReference>
<dbReference type="PANTHER" id="PTHR20855:SF52">
    <property type="entry name" value="ADIPONECTIN RECEPTOR PROTEIN"/>
    <property type="match status" value="1"/>
</dbReference>
<comment type="subcellular location">
    <subcellularLocation>
        <location evidence="1">Membrane</location>
        <topology evidence="1">Multi-pass membrane protein</topology>
    </subcellularLocation>
</comment>
<evidence type="ECO:0000256" key="6">
    <source>
        <dbReference type="SAM" id="Phobius"/>
    </source>
</evidence>
<comment type="similarity">
    <text evidence="2">Belongs to the ADIPOR family.</text>
</comment>
<keyword evidence="8" id="KW-1185">Reference proteome</keyword>
<accession>E4WST9</accession>
<dbReference type="AlphaFoldDB" id="E4WST9"/>
<evidence type="ECO:0000313" key="7">
    <source>
        <dbReference type="EMBL" id="CBY06703.1"/>
    </source>
</evidence>
<proteinExistence type="inferred from homology"/>
<dbReference type="Proteomes" id="UP000001307">
    <property type="component" value="Unassembled WGS sequence"/>
</dbReference>
<feature type="transmembrane region" description="Helical" evidence="6">
    <location>
        <begin position="69"/>
        <end position="91"/>
    </location>
</feature>
<protein>
    <submittedName>
        <fullName evidence="7">Uncharacterized protein</fullName>
    </submittedName>
</protein>
<dbReference type="PANTHER" id="PTHR20855">
    <property type="entry name" value="ADIPOR/PROGESTIN RECEPTOR-RELATED"/>
    <property type="match status" value="1"/>
</dbReference>
<evidence type="ECO:0000256" key="2">
    <source>
        <dbReference type="ARBA" id="ARBA00007018"/>
    </source>
</evidence>
<evidence type="ECO:0000256" key="3">
    <source>
        <dbReference type="ARBA" id="ARBA00022692"/>
    </source>
</evidence>